<evidence type="ECO:0000313" key="1">
    <source>
        <dbReference type="EMBL" id="CAB3407662.1"/>
    </source>
</evidence>
<proteinExistence type="predicted"/>
<evidence type="ECO:0000313" key="2">
    <source>
        <dbReference type="Proteomes" id="UP000494206"/>
    </source>
</evidence>
<name>A0A8S1F767_9PELO</name>
<dbReference type="Proteomes" id="UP000494206">
    <property type="component" value="Unassembled WGS sequence"/>
</dbReference>
<protein>
    <submittedName>
        <fullName evidence="1">Uncharacterized protein</fullName>
    </submittedName>
</protein>
<reference evidence="1 2" key="1">
    <citation type="submission" date="2020-04" db="EMBL/GenBank/DDBJ databases">
        <authorList>
            <person name="Laetsch R D."/>
            <person name="Stevens L."/>
            <person name="Kumar S."/>
            <person name="Blaxter L. M."/>
        </authorList>
    </citation>
    <scope>NUCLEOTIDE SEQUENCE [LARGE SCALE GENOMIC DNA]</scope>
</reference>
<organism evidence="1 2">
    <name type="scientific">Caenorhabditis bovis</name>
    <dbReference type="NCBI Taxonomy" id="2654633"/>
    <lineage>
        <taxon>Eukaryota</taxon>
        <taxon>Metazoa</taxon>
        <taxon>Ecdysozoa</taxon>
        <taxon>Nematoda</taxon>
        <taxon>Chromadorea</taxon>
        <taxon>Rhabditida</taxon>
        <taxon>Rhabditina</taxon>
        <taxon>Rhabditomorpha</taxon>
        <taxon>Rhabditoidea</taxon>
        <taxon>Rhabditidae</taxon>
        <taxon>Peloderinae</taxon>
        <taxon>Caenorhabditis</taxon>
    </lineage>
</organism>
<dbReference type="EMBL" id="CADEPM010000006">
    <property type="protein sequence ID" value="CAB3407662.1"/>
    <property type="molecule type" value="Genomic_DNA"/>
</dbReference>
<dbReference type="AlphaFoldDB" id="A0A8S1F767"/>
<keyword evidence="2" id="KW-1185">Reference proteome</keyword>
<sequence>MSRLNKKIAPTAPMARKTTVVDATAVATTSAVTDDITRRFSMTDELSRHAALSAPDQLYFRRKLLRSVGIREKVTEKILLTAHATLHLSKMESSLSISVLSLFPDEIINFIPRNFFVVLWTNDLRLSIRLLKDVRDDTKKADVTDQLKVVFLNSYKKGNRAIRGMDKMRRKSQKFSNTPARSLHKDDGFAGLPFCAADDETIKCIGG</sequence>
<accession>A0A8S1F767</accession>
<comment type="caution">
    <text evidence="1">The sequence shown here is derived from an EMBL/GenBank/DDBJ whole genome shotgun (WGS) entry which is preliminary data.</text>
</comment>
<gene>
    <name evidence="1" type="ORF">CBOVIS_LOCUS9556</name>
</gene>